<comment type="subcellular location">
    <subcellularLocation>
        <location evidence="1">Nucleus</location>
    </subcellularLocation>
</comment>
<evidence type="ECO:0000313" key="10">
    <source>
        <dbReference type="Proteomes" id="UP001177003"/>
    </source>
</evidence>
<feature type="region of interest" description="Disordered" evidence="7">
    <location>
        <begin position="175"/>
        <end position="223"/>
    </location>
</feature>
<dbReference type="PANTHER" id="PTHR31429:SF106">
    <property type="entry name" value="WRKY TRANSCRIPTION FACTOR 31-RELATED"/>
    <property type="match status" value="1"/>
</dbReference>
<evidence type="ECO:0000256" key="5">
    <source>
        <dbReference type="ARBA" id="ARBA00023242"/>
    </source>
</evidence>
<dbReference type="Gene3D" id="2.20.25.80">
    <property type="entry name" value="WRKY domain"/>
    <property type="match status" value="1"/>
</dbReference>
<feature type="domain" description="WRKY" evidence="8">
    <location>
        <begin position="253"/>
        <end position="319"/>
    </location>
</feature>
<keyword evidence="2" id="KW-0805">Transcription regulation</keyword>
<evidence type="ECO:0000256" key="3">
    <source>
        <dbReference type="ARBA" id="ARBA00023125"/>
    </source>
</evidence>
<dbReference type="GO" id="GO:0043565">
    <property type="term" value="F:sequence-specific DNA binding"/>
    <property type="evidence" value="ECO:0007669"/>
    <property type="project" value="InterPro"/>
</dbReference>
<feature type="region of interest" description="Disordered" evidence="7">
    <location>
        <begin position="496"/>
        <end position="522"/>
    </location>
</feature>
<evidence type="ECO:0000259" key="8">
    <source>
        <dbReference type="PROSITE" id="PS50811"/>
    </source>
</evidence>
<dbReference type="AlphaFoldDB" id="A0AA36E2J4"/>
<protein>
    <recommendedName>
        <fullName evidence="8">WRKY domain-containing protein</fullName>
    </recommendedName>
</protein>
<accession>A0AA36E2J4</accession>
<evidence type="ECO:0000256" key="1">
    <source>
        <dbReference type="ARBA" id="ARBA00004123"/>
    </source>
</evidence>
<evidence type="ECO:0000256" key="7">
    <source>
        <dbReference type="SAM" id="MobiDB-lite"/>
    </source>
</evidence>
<dbReference type="GO" id="GO:0005634">
    <property type="term" value="C:nucleus"/>
    <property type="evidence" value="ECO:0007669"/>
    <property type="project" value="UniProtKB-SubCell"/>
</dbReference>
<keyword evidence="10" id="KW-1185">Reference proteome</keyword>
<dbReference type="PANTHER" id="PTHR31429">
    <property type="entry name" value="WRKY TRANSCRIPTION FACTOR 36-RELATED"/>
    <property type="match status" value="1"/>
</dbReference>
<feature type="region of interest" description="Disordered" evidence="7">
    <location>
        <begin position="84"/>
        <end position="109"/>
    </location>
</feature>
<dbReference type="PROSITE" id="PS50811">
    <property type="entry name" value="WRKY"/>
    <property type="match status" value="1"/>
</dbReference>
<reference evidence="9" key="1">
    <citation type="submission" date="2023-04" db="EMBL/GenBank/DDBJ databases">
        <authorList>
            <person name="Vijverberg K."/>
            <person name="Xiong W."/>
            <person name="Schranz E."/>
        </authorList>
    </citation>
    <scope>NUCLEOTIDE SEQUENCE</scope>
</reference>
<dbReference type="SMART" id="SM00774">
    <property type="entry name" value="WRKY"/>
    <property type="match status" value="1"/>
</dbReference>
<comment type="similarity">
    <text evidence="6">Belongs to the WRKY group II-b family.</text>
</comment>
<dbReference type="SUPFAM" id="SSF118290">
    <property type="entry name" value="WRKY DNA-binding domain"/>
    <property type="match status" value="1"/>
</dbReference>
<dbReference type="FunFam" id="2.20.25.80:FF:000002">
    <property type="entry name" value="probable WRKY transcription factor 31"/>
    <property type="match status" value="1"/>
</dbReference>
<evidence type="ECO:0000313" key="9">
    <source>
        <dbReference type="EMBL" id="CAI9279898.1"/>
    </source>
</evidence>
<evidence type="ECO:0000256" key="4">
    <source>
        <dbReference type="ARBA" id="ARBA00023163"/>
    </source>
</evidence>
<keyword evidence="5" id="KW-0539">Nucleus</keyword>
<dbReference type="Pfam" id="PF03106">
    <property type="entry name" value="WRKY"/>
    <property type="match status" value="1"/>
</dbReference>
<dbReference type="InterPro" id="IPR036576">
    <property type="entry name" value="WRKY_dom_sf"/>
</dbReference>
<evidence type="ECO:0000256" key="2">
    <source>
        <dbReference type="ARBA" id="ARBA00023015"/>
    </source>
</evidence>
<organism evidence="9 10">
    <name type="scientific">Lactuca saligna</name>
    <name type="common">Willowleaf lettuce</name>
    <dbReference type="NCBI Taxonomy" id="75948"/>
    <lineage>
        <taxon>Eukaryota</taxon>
        <taxon>Viridiplantae</taxon>
        <taxon>Streptophyta</taxon>
        <taxon>Embryophyta</taxon>
        <taxon>Tracheophyta</taxon>
        <taxon>Spermatophyta</taxon>
        <taxon>Magnoliopsida</taxon>
        <taxon>eudicotyledons</taxon>
        <taxon>Gunneridae</taxon>
        <taxon>Pentapetalae</taxon>
        <taxon>asterids</taxon>
        <taxon>campanulids</taxon>
        <taxon>Asterales</taxon>
        <taxon>Asteraceae</taxon>
        <taxon>Cichorioideae</taxon>
        <taxon>Cichorieae</taxon>
        <taxon>Lactucinae</taxon>
        <taxon>Lactuca</taxon>
    </lineage>
</organism>
<sequence length="522" mass="56742">MGKAGWGLTLDTSEPLELLSPRWNFPVKPAMFSGMSPKMADEKNSNRKVLSEVDFFSTSKSNDDQIIVKKENSHATELDVNTGLHLNTTNSDQSSVDDGVSSSGEDKQAKNKLTILQVELEKMNTENQRLRGMLSQVSNNYTALQMHIANEIQKQQNSSKQIILQDQKPVPQQLIQLPPTSHDSSSSEERTQSGSTLNAIELSKNGKRTGRENTPDSDTWVSNKIPKLNTTKNIEQANDPTMRKARVSVRARSEAAMITDGCQWRKYGQKMAKGNPCPRAYYRCTMAVGCPVRKQVQRCVDDQTILITTYEGTHNHPLPPAALAMASTTSAAASMLLSGSISSADGFMNQNVLARSILPNASSIATISASAPFPTITLDLTHNPNQYQRINNSNQFQVPHQAHISSQNYQPGMAIPLQSIPGNDVGVYNQSRFSGLQLSHDMESNQLRAHQVTPPQFNKGQVNTSFSDSLSAATAAITADPNFTAALAAAISSIMSGGNTSSTTTTSHTTTNNHKASNLHGN</sequence>
<keyword evidence="4" id="KW-0804">Transcription</keyword>
<gene>
    <name evidence="9" type="ORF">LSALG_LOCUS19671</name>
</gene>
<name>A0AA36E2J4_LACSI</name>
<feature type="compositionally biased region" description="Low complexity" evidence="7">
    <location>
        <begin position="91"/>
        <end position="103"/>
    </location>
</feature>
<feature type="compositionally biased region" description="Low complexity" evidence="7">
    <location>
        <begin position="499"/>
        <end position="514"/>
    </location>
</feature>
<dbReference type="InterPro" id="IPR003657">
    <property type="entry name" value="WRKY_dom"/>
</dbReference>
<keyword evidence="3" id="KW-0238">DNA-binding</keyword>
<dbReference type="InterPro" id="IPR044810">
    <property type="entry name" value="WRKY_plant"/>
</dbReference>
<proteinExistence type="inferred from homology"/>
<dbReference type="GO" id="GO:0003700">
    <property type="term" value="F:DNA-binding transcription factor activity"/>
    <property type="evidence" value="ECO:0007669"/>
    <property type="project" value="InterPro"/>
</dbReference>
<dbReference type="Proteomes" id="UP001177003">
    <property type="component" value="Chromosome 4"/>
</dbReference>
<dbReference type="EMBL" id="OX465080">
    <property type="protein sequence ID" value="CAI9279898.1"/>
    <property type="molecule type" value="Genomic_DNA"/>
</dbReference>
<evidence type="ECO:0000256" key="6">
    <source>
        <dbReference type="ARBA" id="ARBA00061007"/>
    </source>
</evidence>